<dbReference type="Proteomes" id="UP000054843">
    <property type="component" value="Unassembled WGS sequence"/>
</dbReference>
<proteinExistence type="predicted"/>
<accession>A0A0V1N9S3</accession>
<name>A0A0V1N9S3_9BILA</name>
<comment type="caution">
    <text evidence="1">The sequence shown here is derived from an EMBL/GenBank/DDBJ whole genome shotgun (WGS) entry which is preliminary data.</text>
</comment>
<keyword evidence="2" id="KW-1185">Reference proteome</keyword>
<dbReference type="EMBL" id="JYDO01000001">
    <property type="protein sequence ID" value="KRZ80730.1"/>
    <property type="molecule type" value="Genomic_DNA"/>
</dbReference>
<protein>
    <submittedName>
        <fullName evidence="1">Uncharacterized protein</fullName>
    </submittedName>
</protein>
<reference evidence="1 2" key="1">
    <citation type="submission" date="2015-01" db="EMBL/GenBank/DDBJ databases">
        <title>Evolution of Trichinella species and genotypes.</title>
        <authorList>
            <person name="Korhonen P.K."/>
            <person name="Edoardo P."/>
            <person name="Giuseppe L.R."/>
            <person name="Gasser R.B."/>
        </authorList>
    </citation>
    <scope>NUCLEOTIDE SEQUENCE [LARGE SCALE GENOMIC DNA]</scope>
    <source>
        <strain evidence="1">ISS1980</strain>
    </source>
</reference>
<organism evidence="1 2">
    <name type="scientific">Trichinella papuae</name>
    <dbReference type="NCBI Taxonomy" id="268474"/>
    <lineage>
        <taxon>Eukaryota</taxon>
        <taxon>Metazoa</taxon>
        <taxon>Ecdysozoa</taxon>
        <taxon>Nematoda</taxon>
        <taxon>Enoplea</taxon>
        <taxon>Dorylaimia</taxon>
        <taxon>Trichinellida</taxon>
        <taxon>Trichinellidae</taxon>
        <taxon>Trichinella</taxon>
    </lineage>
</organism>
<evidence type="ECO:0000313" key="1">
    <source>
        <dbReference type="EMBL" id="KRZ80730.1"/>
    </source>
</evidence>
<sequence>MKQLAIIYDYCIRLRRFYNKTWKKHFSESVTHTKATGSHHRLHRQIQERCTAVAAYSQRCQKRRRAIGNNESQLLYAPVNIWLK</sequence>
<gene>
    <name evidence="1" type="ORF">T10_309</name>
</gene>
<dbReference type="AlphaFoldDB" id="A0A0V1N9S3"/>
<evidence type="ECO:0000313" key="2">
    <source>
        <dbReference type="Proteomes" id="UP000054843"/>
    </source>
</evidence>